<gene>
    <name evidence="2" type="ORF">POM88_047495</name>
</gene>
<feature type="transmembrane region" description="Helical" evidence="1">
    <location>
        <begin position="33"/>
        <end position="52"/>
    </location>
</feature>
<name>A0AAD8GU05_9APIA</name>
<feature type="transmembrane region" description="Helical" evidence="1">
    <location>
        <begin position="58"/>
        <end position="81"/>
    </location>
</feature>
<evidence type="ECO:0000313" key="3">
    <source>
        <dbReference type="Proteomes" id="UP001237642"/>
    </source>
</evidence>
<dbReference type="AlphaFoldDB" id="A0AAD8GU05"/>
<feature type="transmembrane region" description="Helical" evidence="1">
    <location>
        <begin position="6"/>
        <end position="26"/>
    </location>
</feature>
<evidence type="ECO:0000313" key="2">
    <source>
        <dbReference type="EMBL" id="KAK1354239.1"/>
    </source>
</evidence>
<sequence length="164" mass="17924">MAHAKLIVRAFFGIIDVLIDAHTYILQKYVGGVFLIELAVVGLVSGLVIGLVDDVVLRTGLVGALATVFGILAYIPLHSGLLNREESVEHMPFGGELISILNALCWIIYASLRFDVCLLFSCCCVISLEVLHLSLRVHSDDKKKQLQEIDTGDDKKLCTAEVQS</sequence>
<dbReference type="Proteomes" id="UP001237642">
    <property type="component" value="Unassembled WGS sequence"/>
</dbReference>
<dbReference type="InterPro" id="IPR047664">
    <property type="entry name" value="SWEET"/>
</dbReference>
<keyword evidence="3" id="KW-1185">Reference proteome</keyword>
<protein>
    <submittedName>
        <fullName evidence="2">Uncharacterized protein</fullName>
    </submittedName>
</protein>
<keyword evidence="1" id="KW-0812">Transmembrane</keyword>
<keyword evidence="1" id="KW-1133">Transmembrane helix</keyword>
<dbReference type="PANTHER" id="PTHR10791">
    <property type="entry name" value="RAG1-ACTIVATING PROTEIN 1"/>
    <property type="match status" value="1"/>
</dbReference>
<dbReference type="GO" id="GO:0016020">
    <property type="term" value="C:membrane"/>
    <property type="evidence" value="ECO:0007669"/>
    <property type="project" value="TreeGrafter"/>
</dbReference>
<feature type="transmembrane region" description="Helical" evidence="1">
    <location>
        <begin position="93"/>
        <end position="112"/>
    </location>
</feature>
<dbReference type="EMBL" id="JAUIZM010000011">
    <property type="protein sequence ID" value="KAK1354239.1"/>
    <property type="molecule type" value="Genomic_DNA"/>
</dbReference>
<proteinExistence type="predicted"/>
<dbReference type="GO" id="GO:0051119">
    <property type="term" value="F:sugar transmembrane transporter activity"/>
    <property type="evidence" value="ECO:0007669"/>
    <property type="project" value="InterPro"/>
</dbReference>
<dbReference type="PANTHER" id="PTHR10791:SF130">
    <property type="entry name" value="BIDIRECTIONAL SUGAR TRANSPORTER SWEET6-RELATED"/>
    <property type="match status" value="1"/>
</dbReference>
<keyword evidence="1" id="KW-0472">Membrane</keyword>
<dbReference type="Gene3D" id="1.20.1280.290">
    <property type="match status" value="1"/>
</dbReference>
<accession>A0AAD8GU05</accession>
<reference evidence="2" key="1">
    <citation type="submission" date="2023-02" db="EMBL/GenBank/DDBJ databases">
        <title>Genome of toxic invasive species Heracleum sosnowskyi carries increased number of genes despite the absence of recent whole-genome duplications.</title>
        <authorList>
            <person name="Schelkunov M."/>
            <person name="Shtratnikova V."/>
            <person name="Makarenko M."/>
            <person name="Klepikova A."/>
            <person name="Omelchenko D."/>
            <person name="Novikova G."/>
            <person name="Obukhova E."/>
            <person name="Bogdanov V."/>
            <person name="Penin A."/>
            <person name="Logacheva M."/>
        </authorList>
    </citation>
    <scope>NUCLEOTIDE SEQUENCE</scope>
    <source>
        <strain evidence="2">Hsosn_3</strain>
        <tissue evidence="2">Leaf</tissue>
    </source>
</reference>
<comment type="caution">
    <text evidence="2">The sequence shown here is derived from an EMBL/GenBank/DDBJ whole genome shotgun (WGS) entry which is preliminary data.</text>
</comment>
<evidence type="ECO:0000256" key="1">
    <source>
        <dbReference type="SAM" id="Phobius"/>
    </source>
</evidence>
<reference evidence="2" key="2">
    <citation type="submission" date="2023-05" db="EMBL/GenBank/DDBJ databases">
        <authorList>
            <person name="Schelkunov M.I."/>
        </authorList>
    </citation>
    <scope>NUCLEOTIDE SEQUENCE</scope>
    <source>
        <strain evidence="2">Hsosn_3</strain>
        <tissue evidence="2">Leaf</tissue>
    </source>
</reference>
<organism evidence="2 3">
    <name type="scientific">Heracleum sosnowskyi</name>
    <dbReference type="NCBI Taxonomy" id="360622"/>
    <lineage>
        <taxon>Eukaryota</taxon>
        <taxon>Viridiplantae</taxon>
        <taxon>Streptophyta</taxon>
        <taxon>Embryophyta</taxon>
        <taxon>Tracheophyta</taxon>
        <taxon>Spermatophyta</taxon>
        <taxon>Magnoliopsida</taxon>
        <taxon>eudicotyledons</taxon>
        <taxon>Gunneridae</taxon>
        <taxon>Pentapetalae</taxon>
        <taxon>asterids</taxon>
        <taxon>campanulids</taxon>
        <taxon>Apiales</taxon>
        <taxon>Apiaceae</taxon>
        <taxon>Apioideae</taxon>
        <taxon>apioid superclade</taxon>
        <taxon>Tordylieae</taxon>
        <taxon>Tordyliinae</taxon>
        <taxon>Heracleum</taxon>
    </lineage>
</organism>